<proteinExistence type="predicted"/>
<name>A0ABY6Z8G9_9BACL</name>
<organism evidence="2 3">
    <name type="scientific">Alicyclobacillus dauci</name>
    <dbReference type="NCBI Taxonomy" id="1475485"/>
    <lineage>
        <taxon>Bacteria</taxon>
        <taxon>Bacillati</taxon>
        <taxon>Bacillota</taxon>
        <taxon>Bacilli</taxon>
        <taxon>Bacillales</taxon>
        <taxon>Alicyclobacillaceae</taxon>
        <taxon>Alicyclobacillus</taxon>
    </lineage>
</organism>
<evidence type="ECO:0000256" key="1">
    <source>
        <dbReference type="SAM" id="MobiDB-lite"/>
    </source>
</evidence>
<dbReference type="EMBL" id="CP104064">
    <property type="protein sequence ID" value="WAH38345.1"/>
    <property type="molecule type" value="Genomic_DNA"/>
</dbReference>
<feature type="region of interest" description="Disordered" evidence="1">
    <location>
        <begin position="1"/>
        <end position="26"/>
    </location>
</feature>
<protein>
    <submittedName>
        <fullName evidence="2">Spore coat associated protein CotJA</fullName>
    </submittedName>
</protein>
<dbReference type="RefSeq" id="WP_268045910.1">
    <property type="nucleotide sequence ID" value="NZ_CP104064.1"/>
</dbReference>
<accession>A0ABY6Z8G9</accession>
<evidence type="ECO:0000313" key="2">
    <source>
        <dbReference type="EMBL" id="WAH38345.1"/>
    </source>
</evidence>
<gene>
    <name evidence="2" type="ORF">NZD86_07670</name>
</gene>
<dbReference type="InterPro" id="IPR020256">
    <property type="entry name" value="Spore_coat_CotJA"/>
</dbReference>
<dbReference type="Proteomes" id="UP001164803">
    <property type="component" value="Chromosome"/>
</dbReference>
<dbReference type="Pfam" id="PF11007">
    <property type="entry name" value="CotJA"/>
    <property type="match status" value="1"/>
</dbReference>
<sequence>MEEGKLGESQWRQYQPYHSPFDPCPPRAKRYVVPPNQMMTFQSSGLKQYSPHEALRRGTLWPDLYSPYPYGEREGKR</sequence>
<keyword evidence="3" id="KW-1185">Reference proteome</keyword>
<evidence type="ECO:0000313" key="3">
    <source>
        <dbReference type="Proteomes" id="UP001164803"/>
    </source>
</evidence>
<reference evidence="2" key="1">
    <citation type="submission" date="2022-08" db="EMBL/GenBank/DDBJ databases">
        <title>Alicyclobacillus dauci DSM2870, complete genome.</title>
        <authorList>
            <person name="Wang Q."/>
            <person name="Cai R."/>
            <person name="Wang Z."/>
        </authorList>
    </citation>
    <scope>NUCLEOTIDE SEQUENCE</scope>
    <source>
        <strain evidence="2">DSM 28700</strain>
    </source>
</reference>